<accession>U6JPP3</accession>
<dbReference type="Proteomes" id="UP000018050">
    <property type="component" value="Unassembled WGS sequence"/>
</dbReference>
<name>U6JPP3_EIMAC</name>
<reference evidence="1" key="2">
    <citation type="submission" date="2013-10" db="EMBL/GenBank/DDBJ databases">
        <authorList>
            <person name="Aslett M."/>
        </authorList>
    </citation>
    <scope>NUCLEOTIDE SEQUENCE [LARGE SCALE GENOMIC DNA]</scope>
    <source>
        <strain evidence="1">Houghton</strain>
    </source>
</reference>
<protein>
    <submittedName>
        <fullName evidence="1">Proteasome subunit alpha type 6, putative</fullName>
    </submittedName>
</protein>
<dbReference type="VEuPathDB" id="ToxoDB:EAH_00068660"/>
<feature type="non-terminal residue" evidence="1">
    <location>
        <position position="1"/>
    </location>
</feature>
<keyword evidence="1" id="KW-0647">Proteasome</keyword>
<keyword evidence="2" id="KW-1185">Reference proteome</keyword>
<organism evidence="1 2">
    <name type="scientific">Eimeria acervulina</name>
    <name type="common">Coccidian parasite</name>
    <dbReference type="NCBI Taxonomy" id="5801"/>
    <lineage>
        <taxon>Eukaryota</taxon>
        <taxon>Sar</taxon>
        <taxon>Alveolata</taxon>
        <taxon>Apicomplexa</taxon>
        <taxon>Conoidasida</taxon>
        <taxon>Coccidia</taxon>
        <taxon>Eucoccidiorida</taxon>
        <taxon>Eimeriorina</taxon>
        <taxon>Eimeriidae</taxon>
        <taxon>Eimeria</taxon>
    </lineage>
</organism>
<sequence length="42" mass="4584">VLAADLKADEIEVGVVSKANRNFRLLSNQEIEAQLTAIAEED</sequence>
<evidence type="ECO:0000313" key="2">
    <source>
        <dbReference type="Proteomes" id="UP000018050"/>
    </source>
</evidence>
<proteinExistence type="predicted"/>
<dbReference type="OrthoDB" id="431557at2759"/>
<dbReference type="InterPro" id="IPR029055">
    <property type="entry name" value="Ntn_hydrolases_N"/>
</dbReference>
<evidence type="ECO:0000313" key="1">
    <source>
        <dbReference type="EMBL" id="CDJ26831.1"/>
    </source>
</evidence>
<reference evidence="1" key="1">
    <citation type="submission" date="2013-10" db="EMBL/GenBank/DDBJ databases">
        <title>Genomic analysis of the causative agents of coccidiosis in chickens.</title>
        <authorList>
            <person name="Reid A.J."/>
            <person name="Blake D."/>
            <person name="Billington K."/>
            <person name="Browne H."/>
            <person name="Dunn M."/>
            <person name="Hung S."/>
            <person name="Kawahara F."/>
            <person name="Miranda-Saavedra D."/>
            <person name="Mourier T."/>
            <person name="Nagra H."/>
            <person name="Otto T.D."/>
            <person name="Rawlings N."/>
            <person name="Sanchez A."/>
            <person name="Sanders M."/>
            <person name="Subramaniam C."/>
            <person name="Tay Y."/>
            <person name="Dear P."/>
            <person name="Doerig C."/>
            <person name="Gruber A."/>
            <person name="Parkinson J."/>
            <person name="Shirley M."/>
            <person name="Wan K.L."/>
            <person name="Berriman M."/>
            <person name="Tomley F."/>
            <person name="Pain A."/>
        </authorList>
    </citation>
    <scope>NUCLEOTIDE SEQUENCE [LARGE SCALE GENOMIC DNA]</scope>
    <source>
        <strain evidence="1">Houghton</strain>
    </source>
</reference>
<dbReference type="Gene3D" id="3.60.20.10">
    <property type="entry name" value="Glutamine Phosphoribosylpyrophosphate, subunit 1, domain 1"/>
    <property type="match status" value="1"/>
</dbReference>
<dbReference type="EMBL" id="HG673342">
    <property type="protein sequence ID" value="CDJ26831.1"/>
    <property type="molecule type" value="Genomic_DNA"/>
</dbReference>
<dbReference type="GeneID" id="25274933"/>
<dbReference type="AlphaFoldDB" id="U6JPP3"/>
<dbReference type="GO" id="GO:0000502">
    <property type="term" value="C:proteasome complex"/>
    <property type="evidence" value="ECO:0007669"/>
    <property type="project" value="UniProtKB-KW"/>
</dbReference>
<dbReference type="RefSeq" id="XP_013247666.1">
    <property type="nucleotide sequence ID" value="XM_013392212.1"/>
</dbReference>
<gene>
    <name evidence="1" type="ORF">EAH_00068660</name>
</gene>